<accession>A0A6A6V0B5</accession>
<dbReference type="EMBL" id="MU006604">
    <property type="protein sequence ID" value="KAF2742751.1"/>
    <property type="molecule type" value="Genomic_DNA"/>
</dbReference>
<feature type="compositionally biased region" description="Polar residues" evidence="1">
    <location>
        <begin position="374"/>
        <end position="396"/>
    </location>
</feature>
<feature type="compositionally biased region" description="Polar residues" evidence="1">
    <location>
        <begin position="538"/>
        <end position="548"/>
    </location>
</feature>
<feature type="compositionally biased region" description="Polar residues" evidence="1">
    <location>
        <begin position="196"/>
        <end position="216"/>
    </location>
</feature>
<dbReference type="Gene3D" id="3.40.50.1820">
    <property type="entry name" value="alpha/beta hydrolase"/>
    <property type="match status" value="1"/>
</dbReference>
<feature type="compositionally biased region" description="Basic and acidic residues" evidence="1">
    <location>
        <begin position="417"/>
        <end position="430"/>
    </location>
</feature>
<dbReference type="SUPFAM" id="SSF53474">
    <property type="entry name" value="alpha/beta-Hydrolases"/>
    <property type="match status" value="1"/>
</dbReference>
<sequence>MHSVEPHHGSQPPPLPPRQPQAESSMTAMAAHDPRSSSTQSLVPAPDAHHAGRRTLLLVYIHGFMGNETSFQSFPAHLHNLLTVTMAESHVVHTKIYPRYRSRNALSVARDEFSRWLTPNETPFTDVVLLGHSMGGLLAADIALLFHHNILGVVNFDVPFLGMHPGIVKAGLGSIFNPGQSPEDPPSGPETKRPSRMSTFFNPTPSDPNYNPNFQNDIHLPVRKGWENALHFINKHSSNLLSAGRGLVKSHFEFGGAMADYRELKERYARVRALEEDDESRRRSANPGVPHPPRIRFVNYYTASTGRPKKRKSPSPSRPASRSSLQPVGGPEKLTSDSDLALTVTDSNTVETISPRISVDEYREHGVVPVPLQEPQSATFPSSTQSNGDQSLSVSSGPELPEIPPVPQEPPFVDPSHYPDKAQHKAAEKEYTSALKEYKRAVKARNAAIKERTKLEQKWHKQHPNHAVPVAHDETDKLEASEHSNGHVTGSRNGYQAPEVTIEAPIPYANYHFSRSAILAQPAPEDRSPGMEQGVMTPDTNTEVQTWTPEPHEASSNSASSEATPKKKRYKKFCMLPPKDASGNKDPTWVRVYMENMDEVVAHTSLFFMSDTYERLVGDVSARIEEWIRENESMKLVRQMEATNF</sequence>
<protein>
    <recommendedName>
        <fullName evidence="4">AB hydrolase-1 domain-containing protein</fullName>
    </recommendedName>
</protein>
<evidence type="ECO:0000313" key="3">
    <source>
        <dbReference type="Proteomes" id="UP000799440"/>
    </source>
</evidence>
<feature type="region of interest" description="Disordered" evidence="1">
    <location>
        <begin position="373"/>
        <end position="430"/>
    </location>
</feature>
<reference evidence="2" key="1">
    <citation type="journal article" date="2020" name="Stud. Mycol.">
        <title>101 Dothideomycetes genomes: a test case for predicting lifestyles and emergence of pathogens.</title>
        <authorList>
            <person name="Haridas S."/>
            <person name="Albert R."/>
            <person name="Binder M."/>
            <person name="Bloem J."/>
            <person name="Labutti K."/>
            <person name="Salamov A."/>
            <person name="Andreopoulos B."/>
            <person name="Baker S."/>
            <person name="Barry K."/>
            <person name="Bills G."/>
            <person name="Bluhm B."/>
            <person name="Cannon C."/>
            <person name="Castanera R."/>
            <person name="Culley D."/>
            <person name="Daum C."/>
            <person name="Ezra D."/>
            <person name="Gonzalez J."/>
            <person name="Henrissat B."/>
            <person name="Kuo A."/>
            <person name="Liang C."/>
            <person name="Lipzen A."/>
            <person name="Lutzoni F."/>
            <person name="Magnuson J."/>
            <person name="Mondo S."/>
            <person name="Nolan M."/>
            <person name="Ohm R."/>
            <person name="Pangilinan J."/>
            <person name="Park H.-J."/>
            <person name="Ramirez L."/>
            <person name="Alfaro M."/>
            <person name="Sun H."/>
            <person name="Tritt A."/>
            <person name="Yoshinaga Y."/>
            <person name="Zwiers L.-H."/>
            <person name="Turgeon B."/>
            <person name="Goodwin S."/>
            <person name="Spatafora J."/>
            <person name="Crous P."/>
            <person name="Grigoriev I."/>
        </authorList>
    </citation>
    <scope>NUCLEOTIDE SEQUENCE</scope>
    <source>
        <strain evidence="2">CBS 119925</strain>
    </source>
</reference>
<feature type="compositionally biased region" description="Pro residues" evidence="1">
    <location>
        <begin position="401"/>
        <end position="413"/>
    </location>
</feature>
<evidence type="ECO:0008006" key="4">
    <source>
        <dbReference type="Google" id="ProtNLM"/>
    </source>
</evidence>
<evidence type="ECO:0000313" key="2">
    <source>
        <dbReference type="EMBL" id="KAF2742751.1"/>
    </source>
</evidence>
<feature type="region of interest" description="Disordered" evidence="1">
    <location>
        <begin position="273"/>
        <end position="347"/>
    </location>
</feature>
<keyword evidence="3" id="KW-1185">Reference proteome</keyword>
<proteinExistence type="predicted"/>
<evidence type="ECO:0000256" key="1">
    <source>
        <dbReference type="SAM" id="MobiDB-lite"/>
    </source>
</evidence>
<dbReference type="PANTHER" id="PTHR47842:SF3">
    <property type="entry name" value="DUF676 DOMAIN-CONTAINING PROTEIN"/>
    <property type="match status" value="1"/>
</dbReference>
<dbReference type="Proteomes" id="UP000799440">
    <property type="component" value="Unassembled WGS sequence"/>
</dbReference>
<feature type="compositionally biased region" description="Low complexity" evidence="1">
    <location>
        <begin position="314"/>
        <end position="324"/>
    </location>
</feature>
<feature type="compositionally biased region" description="Low complexity" evidence="1">
    <location>
        <begin position="554"/>
        <end position="563"/>
    </location>
</feature>
<feature type="region of interest" description="Disordered" evidence="1">
    <location>
        <begin position="523"/>
        <end position="567"/>
    </location>
</feature>
<dbReference type="InterPro" id="IPR029058">
    <property type="entry name" value="AB_hydrolase_fold"/>
</dbReference>
<dbReference type="OrthoDB" id="3248508at2759"/>
<feature type="region of interest" description="Disordered" evidence="1">
    <location>
        <begin position="1"/>
        <end position="46"/>
    </location>
</feature>
<gene>
    <name evidence="2" type="ORF">M011DRAFT_471934</name>
</gene>
<feature type="region of interest" description="Disordered" evidence="1">
    <location>
        <begin position="174"/>
        <end position="216"/>
    </location>
</feature>
<name>A0A6A6V0B5_9PLEO</name>
<dbReference type="AlphaFoldDB" id="A0A6A6V0B5"/>
<feature type="compositionally biased region" description="Basic and acidic residues" evidence="1">
    <location>
        <begin position="273"/>
        <end position="282"/>
    </location>
</feature>
<organism evidence="2 3">
    <name type="scientific">Sporormia fimetaria CBS 119925</name>
    <dbReference type="NCBI Taxonomy" id="1340428"/>
    <lineage>
        <taxon>Eukaryota</taxon>
        <taxon>Fungi</taxon>
        <taxon>Dikarya</taxon>
        <taxon>Ascomycota</taxon>
        <taxon>Pezizomycotina</taxon>
        <taxon>Dothideomycetes</taxon>
        <taxon>Pleosporomycetidae</taxon>
        <taxon>Pleosporales</taxon>
        <taxon>Sporormiaceae</taxon>
        <taxon>Sporormia</taxon>
    </lineage>
</organism>
<dbReference type="PANTHER" id="PTHR47842">
    <property type="entry name" value="EXPRESSED PROTEIN"/>
    <property type="match status" value="1"/>
</dbReference>